<evidence type="ECO:0000313" key="2">
    <source>
        <dbReference type="Proteomes" id="UP000050794"/>
    </source>
</evidence>
<dbReference type="EMBL" id="UYWY01000205">
    <property type="protein sequence ID" value="VDM24246.1"/>
    <property type="molecule type" value="Genomic_DNA"/>
</dbReference>
<reference evidence="3" key="1">
    <citation type="submission" date="2016-06" db="UniProtKB">
        <authorList>
            <consortium name="WormBaseParasite"/>
        </authorList>
    </citation>
    <scope>IDENTIFICATION</scope>
</reference>
<organism evidence="2 3">
    <name type="scientific">Toxocara canis</name>
    <name type="common">Canine roundworm</name>
    <dbReference type="NCBI Taxonomy" id="6265"/>
    <lineage>
        <taxon>Eukaryota</taxon>
        <taxon>Metazoa</taxon>
        <taxon>Ecdysozoa</taxon>
        <taxon>Nematoda</taxon>
        <taxon>Chromadorea</taxon>
        <taxon>Rhabditida</taxon>
        <taxon>Spirurina</taxon>
        <taxon>Ascaridomorpha</taxon>
        <taxon>Ascaridoidea</taxon>
        <taxon>Toxocaridae</taxon>
        <taxon>Toxocara</taxon>
    </lineage>
</organism>
<proteinExistence type="predicted"/>
<sequence length="69" mass="7660">MDVHVMDLQLLTKNQQVKQGGCSQALDDPLLRYTSAACQPQPRDQSPPVKLTLTAEISTRQLPQVSIKE</sequence>
<name>A0A183TW24_TOXCA</name>
<evidence type="ECO:0000313" key="1">
    <source>
        <dbReference type="EMBL" id="VDM24246.1"/>
    </source>
</evidence>
<keyword evidence="2" id="KW-1185">Reference proteome</keyword>
<protein>
    <submittedName>
        <fullName evidence="1 3">Uncharacterized protein</fullName>
    </submittedName>
</protein>
<dbReference type="AlphaFoldDB" id="A0A183TW24"/>
<dbReference type="Proteomes" id="UP000050794">
    <property type="component" value="Unassembled WGS sequence"/>
</dbReference>
<reference evidence="1 2" key="2">
    <citation type="submission" date="2018-11" db="EMBL/GenBank/DDBJ databases">
        <authorList>
            <consortium name="Pathogen Informatics"/>
        </authorList>
    </citation>
    <scope>NUCLEOTIDE SEQUENCE [LARGE SCALE GENOMIC DNA]</scope>
</reference>
<evidence type="ECO:0000313" key="3">
    <source>
        <dbReference type="WBParaSite" id="TCNE_0000044301-mRNA-1"/>
    </source>
</evidence>
<dbReference type="WBParaSite" id="TCNE_0000044301-mRNA-1">
    <property type="protein sequence ID" value="TCNE_0000044301-mRNA-1"/>
    <property type="gene ID" value="TCNE_0000044301"/>
</dbReference>
<accession>A0A183TW24</accession>
<gene>
    <name evidence="1" type="ORF">TCNE_LOCUS444</name>
</gene>